<dbReference type="Pfam" id="PF00085">
    <property type="entry name" value="Thioredoxin"/>
    <property type="match status" value="1"/>
</dbReference>
<dbReference type="CDD" id="cd02947">
    <property type="entry name" value="TRX_family"/>
    <property type="match status" value="1"/>
</dbReference>
<dbReference type="SUPFAM" id="SSF52833">
    <property type="entry name" value="Thioredoxin-like"/>
    <property type="match status" value="1"/>
</dbReference>
<proteinExistence type="predicted"/>
<sequence length="112" mass="12702">MKPVQSYNEITQLIQQNEAVLFYCSAPSCGVCKSLKPKVIELVQSHFPNLPMYYVDIDAIPEARGQLSVYSVPAVLVYFKGKELIREARNFGIMELGAKIDRYYSMIFESAV</sequence>
<dbReference type="PANTHER" id="PTHR43601:SF3">
    <property type="entry name" value="THIOREDOXIN, MITOCHONDRIAL"/>
    <property type="match status" value="1"/>
</dbReference>
<organism evidence="2">
    <name type="scientific">uncultured spirochete</name>
    <dbReference type="NCBI Taxonomy" id="156406"/>
    <lineage>
        <taxon>Bacteria</taxon>
        <taxon>Pseudomonadati</taxon>
        <taxon>Spirochaetota</taxon>
        <taxon>Spirochaetia</taxon>
        <taxon>Spirochaetales</taxon>
        <taxon>environmental samples</taxon>
    </lineage>
</organism>
<dbReference type="PANTHER" id="PTHR43601">
    <property type="entry name" value="THIOREDOXIN, MITOCHONDRIAL"/>
    <property type="match status" value="1"/>
</dbReference>
<name>A0A3P3XJ18_9SPIR</name>
<dbReference type="EMBL" id="FWDM01000022">
    <property type="protein sequence ID" value="SLM13380.1"/>
    <property type="molecule type" value="Genomic_DNA"/>
</dbReference>
<dbReference type="Gene3D" id="3.40.30.10">
    <property type="entry name" value="Glutaredoxin"/>
    <property type="match status" value="1"/>
</dbReference>
<gene>
    <name evidence="2" type="ORF">SPIROBIBN47_290041</name>
</gene>
<dbReference type="InterPro" id="IPR036249">
    <property type="entry name" value="Thioredoxin-like_sf"/>
</dbReference>
<evidence type="ECO:0000259" key="1">
    <source>
        <dbReference type="Pfam" id="PF00085"/>
    </source>
</evidence>
<protein>
    <submittedName>
        <fullName evidence="2">Thiol-disulfide isomerase and thioredoxins</fullName>
    </submittedName>
</protein>
<dbReference type="GO" id="GO:0045454">
    <property type="term" value="P:cell redox homeostasis"/>
    <property type="evidence" value="ECO:0007669"/>
    <property type="project" value="TreeGrafter"/>
</dbReference>
<keyword evidence="2" id="KW-0413">Isomerase</keyword>
<dbReference type="AlphaFoldDB" id="A0A3P3XJ18"/>
<dbReference type="GO" id="GO:0016853">
    <property type="term" value="F:isomerase activity"/>
    <property type="evidence" value="ECO:0007669"/>
    <property type="project" value="UniProtKB-KW"/>
</dbReference>
<reference evidence="2" key="1">
    <citation type="submission" date="2017-02" db="EMBL/GenBank/DDBJ databases">
        <authorList>
            <person name="Regsiter A."/>
            <person name="William W."/>
        </authorList>
    </citation>
    <scope>NUCLEOTIDE SEQUENCE</scope>
    <source>
        <strain evidence="2">Bib</strain>
    </source>
</reference>
<accession>A0A3P3XJ18</accession>
<evidence type="ECO:0000313" key="2">
    <source>
        <dbReference type="EMBL" id="SLM13380.1"/>
    </source>
</evidence>
<feature type="domain" description="Thioredoxin" evidence="1">
    <location>
        <begin position="11"/>
        <end position="84"/>
    </location>
</feature>
<dbReference type="InterPro" id="IPR013766">
    <property type="entry name" value="Thioredoxin_domain"/>
</dbReference>